<dbReference type="Gene3D" id="3.30.1310.10">
    <property type="entry name" value="Nucleoid-associated protein YbaB-like domain"/>
    <property type="match status" value="1"/>
</dbReference>
<dbReference type="Pfam" id="PF02575">
    <property type="entry name" value="YbaB_DNA_bd"/>
    <property type="match status" value="1"/>
</dbReference>
<reference evidence="1 2" key="1">
    <citation type="submission" date="2024-10" db="EMBL/GenBank/DDBJ databases">
        <title>The Natural Products Discovery Center: Release of the First 8490 Sequenced Strains for Exploring Actinobacteria Biosynthetic Diversity.</title>
        <authorList>
            <person name="Kalkreuter E."/>
            <person name="Kautsar S.A."/>
            <person name="Yang D."/>
            <person name="Bader C.D."/>
            <person name="Teijaro C.N."/>
            <person name="Fluegel L."/>
            <person name="Davis C.M."/>
            <person name="Simpson J.R."/>
            <person name="Lauterbach L."/>
            <person name="Steele A.D."/>
            <person name="Gui C."/>
            <person name="Meng S."/>
            <person name="Li G."/>
            <person name="Viehrig K."/>
            <person name="Ye F."/>
            <person name="Su P."/>
            <person name="Kiefer A.F."/>
            <person name="Nichols A."/>
            <person name="Cepeda A.J."/>
            <person name="Yan W."/>
            <person name="Fan B."/>
            <person name="Jiang Y."/>
            <person name="Adhikari A."/>
            <person name="Zheng C.-J."/>
            <person name="Schuster L."/>
            <person name="Cowan T.M."/>
            <person name="Smanski M.J."/>
            <person name="Chevrette M.G."/>
            <person name="De Carvalho L.P.S."/>
            <person name="Shen B."/>
        </authorList>
    </citation>
    <scope>NUCLEOTIDE SEQUENCE [LARGE SCALE GENOMIC DNA]</scope>
    <source>
        <strain evidence="1 2">NPDC019626</strain>
    </source>
</reference>
<dbReference type="Proteomes" id="UP001611450">
    <property type="component" value="Unassembled WGS sequence"/>
</dbReference>
<accession>A0ABW7WE16</accession>
<gene>
    <name evidence="1" type="ORF">ACH47G_11530</name>
</gene>
<evidence type="ECO:0000313" key="2">
    <source>
        <dbReference type="Proteomes" id="UP001611450"/>
    </source>
</evidence>
<name>A0ABW7WE16_9NOCA</name>
<proteinExistence type="predicted"/>
<dbReference type="InterPro" id="IPR004401">
    <property type="entry name" value="YbaB/EbfC"/>
</dbReference>
<protein>
    <submittedName>
        <fullName evidence="1">YbaB/EbfC family nucleoid-associated protein</fullName>
    </submittedName>
</protein>
<comment type="caution">
    <text evidence="1">The sequence shown here is derived from an EMBL/GenBank/DDBJ whole genome shotgun (WGS) entry which is preliminary data.</text>
</comment>
<dbReference type="InterPro" id="IPR036894">
    <property type="entry name" value="YbaB-like_sf"/>
</dbReference>
<evidence type="ECO:0000313" key="1">
    <source>
        <dbReference type="EMBL" id="MFI2321115.1"/>
    </source>
</evidence>
<keyword evidence="2" id="KW-1185">Reference proteome</keyword>
<dbReference type="EMBL" id="JBIRXV010000001">
    <property type="protein sequence ID" value="MFI2321115.1"/>
    <property type="molecule type" value="Genomic_DNA"/>
</dbReference>
<dbReference type="RefSeq" id="WP_396944660.1">
    <property type="nucleotide sequence ID" value="NZ_JBIRXV010000001.1"/>
</dbReference>
<sequence>MRLPGRLSPRVAPSQCTRAIRHTGVFVDYLTRWNEEQRRAVAEWRRKNRDLRQALARIAVRASSRNGELGITVDAHGNVTDLRLTSQALRLGEAQLARVLLETIQRAQSDAQQQVEVMSRPYREAPEAAAAMEFLRQTWGDHAPSGSQP</sequence>
<organism evidence="1 2">
    <name type="scientific">Nocardia beijingensis</name>
    <dbReference type="NCBI Taxonomy" id="95162"/>
    <lineage>
        <taxon>Bacteria</taxon>
        <taxon>Bacillati</taxon>
        <taxon>Actinomycetota</taxon>
        <taxon>Actinomycetes</taxon>
        <taxon>Mycobacteriales</taxon>
        <taxon>Nocardiaceae</taxon>
        <taxon>Nocardia</taxon>
    </lineage>
</organism>